<proteinExistence type="predicted"/>
<name>A0AAD6VLH4_9AGAR</name>
<keyword evidence="1" id="KW-0547">Nucleotide-binding</keyword>
<dbReference type="InterPro" id="IPR050534">
    <property type="entry name" value="Coronavir_polyprotein_1ab"/>
</dbReference>
<feature type="non-terminal residue" evidence="6">
    <location>
        <position position="96"/>
    </location>
</feature>
<accession>A0AAD6VLH4</accession>
<dbReference type="InterPro" id="IPR047187">
    <property type="entry name" value="SF1_C_Upf1"/>
</dbReference>
<dbReference type="GO" id="GO:0016787">
    <property type="term" value="F:hydrolase activity"/>
    <property type="evidence" value="ECO:0007669"/>
    <property type="project" value="UniProtKB-KW"/>
</dbReference>
<keyword evidence="2" id="KW-0378">Hydrolase</keyword>
<dbReference type="CDD" id="cd18808">
    <property type="entry name" value="SF1_C_Upf1"/>
    <property type="match status" value="1"/>
</dbReference>
<feature type="domain" description="DNA2/NAM7 helicase-like C-terminal" evidence="5">
    <location>
        <begin position="3"/>
        <end position="75"/>
    </location>
</feature>
<comment type="caution">
    <text evidence="6">The sequence shown here is derived from an EMBL/GenBank/DDBJ whole genome shotgun (WGS) entry which is preliminary data.</text>
</comment>
<dbReference type="AlphaFoldDB" id="A0AAD6VLH4"/>
<evidence type="ECO:0000256" key="3">
    <source>
        <dbReference type="ARBA" id="ARBA00022806"/>
    </source>
</evidence>
<evidence type="ECO:0000313" key="7">
    <source>
        <dbReference type="Proteomes" id="UP001219525"/>
    </source>
</evidence>
<evidence type="ECO:0000256" key="2">
    <source>
        <dbReference type="ARBA" id="ARBA00022801"/>
    </source>
</evidence>
<dbReference type="Pfam" id="PF13087">
    <property type="entry name" value="AAA_12"/>
    <property type="match status" value="1"/>
</dbReference>
<evidence type="ECO:0000259" key="5">
    <source>
        <dbReference type="Pfam" id="PF13087"/>
    </source>
</evidence>
<dbReference type="InterPro" id="IPR041679">
    <property type="entry name" value="DNA2/NAM7-like_C"/>
</dbReference>
<keyword evidence="4" id="KW-0067">ATP-binding</keyword>
<dbReference type="GO" id="GO:0043139">
    <property type="term" value="F:5'-3' DNA helicase activity"/>
    <property type="evidence" value="ECO:0007669"/>
    <property type="project" value="TreeGrafter"/>
</dbReference>
<evidence type="ECO:0000313" key="6">
    <source>
        <dbReference type="EMBL" id="KAJ7213075.1"/>
    </source>
</evidence>
<keyword evidence="3" id="KW-0347">Helicase</keyword>
<dbReference type="PANTHER" id="PTHR43788">
    <property type="entry name" value="DNA2/NAM7 HELICASE FAMILY MEMBER"/>
    <property type="match status" value="1"/>
</dbReference>
<feature type="non-terminal residue" evidence="6">
    <location>
        <position position="1"/>
    </location>
</feature>
<gene>
    <name evidence="6" type="ORF">GGX14DRAFT_298077</name>
</gene>
<dbReference type="Gene3D" id="3.40.50.300">
    <property type="entry name" value="P-loop containing nucleotide triphosphate hydrolases"/>
    <property type="match status" value="1"/>
</dbReference>
<dbReference type="InterPro" id="IPR027417">
    <property type="entry name" value="P-loop_NTPase"/>
</dbReference>
<organism evidence="6 7">
    <name type="scientific">Mycena pura</name>
    <dbReference type="NCBI Taxonomy" id="153505"/>
    <lineage>
        <taxon>Eukaryota</taxon>
        <taxon>Fungi</taxon>
        <taxon>Dikarya</taxon>
        <taxon>Basidiomycota</taxon>
        <taxon>Agaricomycotina</taxon>
        <taxon>Agaricomycetes</taxon>
        <taxon>Agaricomycetidae</taxon>
        <taxon>Agaricales</taxon>
        <taxon>Marasmiineae</taxon>
        <taxon>Mycenaceae</taxon>
        <taxon>Mycena</taxon>
    </lineage>
</organism>
<evidence type="ECO:0000256" key="4">
    <source>
        <dbReference type="ARBA" id="ARBA00022840"/>
    </source>
</evidence>
<evidence type="ECO:0000256" key="1">
    <source>
        <dbReference type="ARBA" id="ARBA00022741"/>
    </source>
</evidence>
<reference evidence="6" key="1">
    <citation type="submission" date="2023-03" db="EMBL/GenBank/DDBJ databases">
        <title>Massive genome expansion in bonnet fungi (Mycena s.s.) driven by repeated elements and novel gene families across ecological guilds.</title>
        <authorList>
            <consortium name="Lawrence Berkeley National Laboratory"/>
            <person name="Harder C.B."/>
            <person name="Miyauchi S."/>
            <person name="Viragh M."/>
            <person name="Kuo A."/>
            <person name="Thoen E."/>
            <person name="Andreopoulos B."/>
            <person name="Lu D."/>
            <person name="Skrede I."/>
            <person name="Drula E."/>
            <person name="Henrissat B."/>
            <person name="Morin E."/>
            <person name="Kohler A."/>
            <person name="Barry K."/>
            <person name="LaButti K."/>
            <person name="Morin E."/>
            <person name="Salamov A."/>
            <person name="Lipzen A."/>
            <person name="Mereny Z."/>
            <person name="Hegedus B."/>
            <person name="Baldrian P."/>
            <person name="Stursova M."/>
            <person name="Weitz H."/>
            <person name="Taylor A."/>
            <person name="Grigoriev I.V."/>
            <person name="Nagy L.G."/>
            <person name="Martin F."/>
            <person name="Kauserud H."/>
        </authorList>
    </citation>
    <scope>NUCLEOTIDE SEQUENCE</scope>
    <source>
        <strain evidence="6">9144</strain>
    </source>
</reference>
<keyword evidence="7" id="KW-1185">Reference proteome</keyword>
<sequence length="96" mass="10730">IESYNAQRAAIERQLIAENLPHKTVYNVDSFQGNEADYVLVSVVRTDPEAPGFLQSNRMNVMLTRAKKGMVIVTCSSFLCSGDGAQTFLGRLARYW</sequence>
<dbReference type="SUPFAM" id="SSF52540">
    <property type="entry name" value="P-loop containing nucleoside triphosphate hydrolases"/>
    <property type="match status" value="1"/>
</dbReference>
<dbReference type="PANTHER" id="PTHR43788:SF8">
    <property type="entry name" value="DNA-BINDING PROTEIN SMUBP-2"/>
    <property type="match status" value="1"/>
</dbReference>
<protein>
    <submittedName>
        <fullName evidence="6">AAA domain-containing protein</fullName>
    </submittedName>
</protein>
<dbReference type="Proteomes" id="UP001219525">
    <property type="component" value="Unassembled WGS sequence"/>
</dbReference>
<dbReference type="GO" id="GO:0005524">
    <property type="term" value="F:ATP binding"/>
    <property type="evidence" value="ECO:0007669"/>
    <property type="project" value="UniProtKB-KW"/>
</dbReference>
<dbReference type="EMBL" id="JARJCW010000022">
    <property type="protein sequence ID" value="KAJ7213075.1"/>
    <property type="molecule type" value="Genomic_DNA"/>
</dbReference>